<dbReference type="Proteomes" id="UP000324748">
    <property type="component" value="Unassembled WGS sequence"/>
</dbReference>
<protein>
    <submittedName>
        <fullName evidence="2">Uncharacterized protein</fullName>
    </submittedName>
</protein>
<reference evidence="2 3" key="1">
    <citation type="submission" date="2019-05" db="EMBL/GenBank/DDBJ databases">
        <title>Emergence of the Ug99 lineage of the wheat stem rust pathogen through somatic hybridization.</title>
        <authorList>
            <person name="Li F."/>
            <person name="Upadhyaya N.M."/>
            <person name="Sperschneider J."/>
            <person name="Matny O."/>
            <person name="Nguyen-Phuc H."/>
            <person name="Mago R."/>
            <person name="Raley C."/>
            <person name="Miller M.E."/>
            <person name="Silverstein K.A.T."/>
            <person name="Henningsen E."/>
            <person name="Hirsch C.D."/>
            <person name="Visser B."/>
            <person name="Pretorius Z.A."/>
            <person name="Steffenson B.J."/>
            <person name="Schwessinger B."/>
            <person name="Dodds P.N."/>
            <person name="Figueroa M."/>
        </authorList>
    </citation>
    <scope>NUCLEOTIDE SEQUENCE [LARGE SCALE GENOMIC DNA]</scope>
    <source>
        <strain evidence="2">21-0</strain>
    </source>
</reference>
<evidence type="ECO:0000313" key="2">
    <source>
        <dbReference type="EMBL" id="KAA1091346.1"/>
    </source>
</evidence>
<comment type="caution">
    <text evidence="2">The sequence shown here is derived from an EMBL/GenBank/DDBJ whole genome shotgun (WGS) entry which is preliminary data.</text>
</comment>
<accession>A0A5B0NRV8</accession>
<gene>
    <name evidence="2" type="ORF">PGT21_031764</name>
</gene>
<feature type="compositionally biased region" description="Polar residues" evidence="1">
    <location>
        <begin position="57"/>
        <end position="82"/>
    </location>
</feature>
<dbReference type="AlphaFoldDB" id="A0A5B0NRV8"/>
<organism evidence="2 3">
    <name type="scientific">Puccinia graminis f. sp. tritici</name>
    <dbReference type="NCBI Taxonomy" id="56615"/>
    <lineage>
        <taxon>Eukaryota</taxon>
        <taxon>Fungi</taxon>
        <taxon>Dikarya</taxon>
        <taxon>Basidiomycota</taxon>
        <taxon>Pucciniomycotina</taxon>
        <taxon>Pucciniomycetes</taxon>
        <taxon>Pucciniales</taxon>
        <taxon>Pucciniaceae</taxon>
        <taxon>Puccinia</taxon>
    </lineage>
</organism>
<keyword evidence="3" id="KW-1185">Reference proteome</keyword>
<name>A0A5B0NRV8_PUCGR</name>
<feature type="compositionally biased region" description="Low complexity" evidence="1">
    <location>
        <begin position="45"/>
        <end position="56"/>
    </location>
</feature>
<sequence length="82" mass="9313">MLEDLTSPHSDSAYLWQDQTFQTSSKFQTQTERKKDHQFAESQIRTTSRRSGASSSDLHSTGTLEERINSGQSTRVKPIHNS</sequence>
<dbReference type="EMBL" id="VSWC01000092">
    <property type="protein sequence ID" value="KAA1091346.1"/>
    <property type="molecule type" value="Genomic_DNA"/>
</dbReference>
<feature type="region of interest" description="Disordered" evidence="1">
    <location>
        <begin position="26"/>
        <end position="82"/>
    </location>
</feature>
<evidence type="ECO:0000313" key="3">
    <source>
        <dbReference type="Proteomes" id="UP000324748"/>
    </source>
</evidence>
<proteinExistence type="predicted"/>
<evidence type="ECO:0000256" key="1">
    <source>
        <dbReference type="SAM" id="MobiDB-lite"/>
    </source>
</evidence>